<feature type="region of interest" description="Disordered" evidence="1">
    <location>
        <begin position="1"/>
        <end position="55"/>
    </location>
</feature>
<dbReference type="OMA" id="YETMSEN"/>
<dbReference type="OrthoDB" id="5808390at2759"/>
<keyword evidence="3" id="KW-1185">Reference proteome</keyword>
<protein>
    <submittedName>
        <fullName evidence="2">Uncharacterized protein</fullName>
    </submittedName>
</protein>
<evidence type="ECO:0000313" key="2">
    <source>
        <dbReference type="EMBL" id="EGT38728.1"/>
    </source>
</evidence>
<evidence type="ECO:0000313" key="3">
    <source>
        <dbReference type="Proteomes" id="UP000008068"/>
    </source>
</evidence>
<dbReference type="Proteomes" id="UP000008068">
    <property type="component" value="Unassembled WGS sequence"/>
</dbReference>
<accession>G0NWE0</accession>
<dbReference type="AlphaFoldDB" id="G0NWE0"/>
<evidence type="ECO:0000256" key="1">
    <source>
        <dbReference type="SAM" id="MobiDB-lite"/>
    </source>
</evidence>
<proteinExistence type="predicted"/>
<dbReference type="InParanoid" id="G0NWE0"/>
<dbReference type="HOGENOM" id="CLU_1086755_0_0_1"/>
<dbReference type="EMBL" id="GL379963">
    <property type="protein sequence ID" value="EGT38728.1"/>
    <property type="molecule type" value="Genomic_DNA"/>
</dbReference>
<dbReference type="eggNOG" id="ENOG502TIJ7">
    <property type="taxonomic scope" value="Eukaryota"/>
</dbReference>
<name>G0NWE0_CAEBE</name>
<sequence length="256" mass="29789">MEKAHKLEEEAKSQKIEEERKARMEKLAQRQANLEKEHSATQKTLESLEQSGKDNAKIDEFNDSVEILRELKDDAMRKFSQVVDHLEEAITDGEKEALAKNSVEDLKSMIEKLEVHLDQMGVKGGNMEQAHYMLQAEEVNEVVKKWVEFFHAKTVDADKRGKMKIEYDALVENLNFMKEYGEDEAGNKDLEAMVEQFKTRLDNIKPSRWEQRHVDQMKESMNYLFDAIDDINFDGPVLHDVISKLAWDSNTLLRLE</sequence>
<feature type="compositionally biased region" description="Polar residues" evidence="1">
    <location>
        <begin position="41"/>
        <end position="50"/>
    </location>
</feature>
<organism evidence="3">
    <name type="scientific">Caenorhabditis brenneri</name>
    <name type="common">Nematode worm</name>
    <dbReference type="NCBI Taxonomy" id="135651"/>
    <lineage>
        <taxon>Eukaryota</taxon>
        <taxon>Metazoa</taxon>
        <taxon>Ecdysozoa</taxon>
        <taxon>Nematoda</taxon>
        <taxon>Chromadorea</taxon>
        <taxon>Rhabditida</taxon>
        <taxon>Rhabditina</taxon>
        <taxon>Rhabditomorpha</taxon>
        <taxon>Rhabditoidea</taxon>
        <taxon>Rhabditidae</taxon>
        <taxon>Peloderinae</taxon>
        <taxon>Caenorhabditis</taxon>
    </lineage>
</organism>
<reference evidence="3" key="1">
    <citation type="submission" date="2011-07" db="EMBL/GenBank/DDBJ databases">
        <authorList>
            <consortium name="Caenorhabditis brenneri Sequencing and Analysis Consortium"/>
            <person name="Wilson R.K."/>
        </authorList>
    </citation>
    <scope>NUCLEOTIDE SEQUENCE [LARGE SCALE GENOMIC DNA]</scope>
    <source>
        <strain evidence="3">PB2801</strain>
    </source>
</reference>
<gene>
    <name evidence="2" type="ORF">CAEBREN_03122</name>
</gene>
<feature type="compositionally biased region" description="Basic and acidic residues" evidence="1">
    <location>
        <begin position="1"/>
        <end position="40"/>
    </location>
</feature>